<dbReference type="GO" id="GO:0003677">
    <property type="term" value="F:DNA binding"/>
    <property type="evidence" value="ECO:0007669"/>
    <property type="project" value="InterPro"/>
</dbReference>
<dbReference type="InterPro" id="IPR017896">
    <property type="entry name" value="4Fe4S_Fe-S-bd"/>
</dbReference>
<dbReference type="Gene3D" id="2.170.120.12">
    <property type="entry name" value="DNA-directed RNA polymerase, insert domain"/>
    <property type="match status" value="1"/>
</dbReference>
<accession>A0A0F9R6J9</accession>
<gene>
    <name evidence="5" type="ORF">LCGC14_0930750</name>
</gene>
<evidence type="ECO:0000313" key="5">
    <source>
        <dbReference type="EMBL" id="KKN20921.1"/>
    </source>
</evidence>
<keyword evidence="1" id="KW-0240">DNA-directed RNA polymerase</keyword>
<comment type="caution">
    <text evidence="5">The sequence shown here is derived from an EMBL/GenBank/DDBJ whole genome shotgun (WGS) entry which is preliminary data.</text>
</comment>
<dbReference type="PANTHER" id="PTHR11800:SF2">
    <property type="entry name" value="DNA-DIRECTED RNA POLYMERASE II SUBUNIT RPB3"/>
    <property type="match status" value="1"/>
</dbReference>
<dbReference type="NCBIfam" id="NF001988">
    <property type="entry name" value="PRK00783.1"/>
    <property type="match status" value="1"/>
</dbReference>
<comment type="similarity">
    <text evidence="3">Belongs to the archaeal Rpo3/eukaryotic RPB3 RNA polymerase subunit family.</text>
</comment>
<dbReference type="InterPro" id="IPR022842">
    <property type="entry name" value="RNAP_Rpo3/Rpb3/RPAC1"/>
</dbReference>
<dbReference type="SUPFAM" id="SSF55257">
    <property type="entry name" value="RBP11-like subunits of RNA polymerase"/>
    <property type="match status" value="1"/>
</dbReference>
<feature type="domain" description="4Fe-4S ferredoxin-type" evidence="4">
    <location>
        <begin position="170"/>
        <end position="202"/>
    </location>
</feature>
<dbReference type="GO" id="GO:0000428">
    <property type="term" value="C:DNA-directed RNA polymerase complex"/>
    <property type="evidence" value="ECO:0007669"/>
    <property type="project" value="UniProtKB-KW"/>
</dbReference>
<dbReference type="GO" id="GO:0046983">
    <property type="term" value="F:protein dimerization activity"/>
    <property type="evidence" value="ECO:0007669"/>
    <property type="project" value="InterPro"/>
</dbReference>
<dbReference type="PROSITE" id="PS00446">
    <property type="entry name" value="RNA_POL_D_30KD"/>
    <property type="match status" value="1"/>
</dbReference>
<evidence type="ECO:0000256" key="3">
    <source>
        <dbReference type="ARBA" id="ARBA00025804"/>
    </source>
</evidence>
<dbReference type="InterPro" id="IPR011263">
    <property type="entry name" value="DNA-dir_RNA_pol_RpoA/D/Rpb3"/>
</dbReference>
<dbReference type="AlphaFoldDB" id="A0A0F9R6J9"/>
<feature type="domain" description="4Fe-4S ferredoxin-type" evidence="4">
    <location>
        <begin position="204"/>
        <end position="235"/>
    </location>
</feature>
<reference evidence="5" key="1">
    <citation type="journal article" date="2015" name="Nature">
        <title>Complex archaea that bridge the gap between prokaryotes and eukaryotes.</title>
        <authorList>
            <person name="Spang A."/>
            <person name="Saw J.H."/>
            <person name="Jorgensen S.L."/>
            <person name="Zaremba-Niedzwiedzka K."/>
            <person name="Martijn J."/>
            <person name="Lind A.E."/>
            <person name="van Eijk R."/>
            <person name="Schleper C."/>
            <person name="Guy L."/>
            <person name="Ettema T.J."/>
        </authorList>
    </citation>
    <scope>NUCLEOTIDE SEQUENCE</scope>
</reference>
<dbReference type="PROSITE" id="PS51379">
    <property type="entry name" value="4FE4S_FER_2"/>
    <property type="match status" value="2"/>
</dbReference>
<evidence type="ECO:0000256" key="1">
    <source>
        <dbReference type="ARBA" id="ARBA00022478"/>
    </source>
</evidence>
<name>A0A0F9R6J9_9ZZZZ</name>
<dbReference type="SMART" id="SM00662">
    <property type="entry name" value="RPOLD"/>
    <property type="match status" value="1"/>
</dbReference>
<evidence type="ECO:0000259" key="4">
    <source>
        <dbReference type="PROSITE" id="PS51379"/>
    </source>
</evidence>
<dbReference type="HAMAP" id="MF_00320">
    <property type="entry name" value="RNApol_arch_Rpo3"/>
    <property type="match status" value="1"/>
</dbReference>
<dbReference type="InterPro" id="IPR036643">
    <property type="entry name" value="RNApol_insert_sf"/>
</dbReference>
<dbReference type="InterPro" id="IPR001514">
    <property type="entry name" value="DNA-dir_RNA_pol_30-40kDasu_CS"/>
</dbReference>
<dbReference type="GO" id="GO:0003899">
    <property type="term" value="F:DNA-directed RNA polymerase activity"/>
    <property type="evidence" value="ECO:0007669"/>
    <property type="project" value="InterPro"/>
</dbReference>
<dbReference type="Pfam" id="PF01000">
    <property type="entry name" value="RNA_pol_A_bac"/>
    <property type="match status" value="1"/>
</dbReference>
<dbReference type="InterPro" id="IPR050518">
    <property type="entry name" value="Rpo3/RPB3_RNA_Pol_subunit"/>
</dbReference>
<dbReference type="SUPFAM" id="SSF56553">
    <property type="entry name" value="Insert subdomain of RNA polymerase alpha subunit"/>
    <property type="match status" value="1"/>
</dbReference>
<dbReference type="GO" id="GO:0006351">
    <property type="term" value="P:DNA-templated transcription"/>
    <property type="evidence" value="ECO:0007669"/>
    <property type="project" value="InterPro"/>
</dbReference>
<sequence length="280" mass="31781">MKVMSLEVLEKNERKLIFVVEGISVEMANAIRRIIISEIPVMAVDEVIILKNDSPLYDEIISHRLGMIPLTTDLEVYKLPRDCSCGGYGCPLCQVSLTCEVTNTTSAPLDIYSGNLKSNDPKIVPVDPNIPIVKIDKNDKVIIEAYSILGIGKEHTKFQAISNIFYRFYPEIVFDDKKCTKCPDKCIVSRMCPEGLFDFSNKKIPILVEDYWKKCTICDSCHKDCLKKAISISWKDNAYIFSIESDGVLPFDVIIKKTFEVFLEKIDEFVEKIEAIDLES</sequence>
<dbReference type="Pfam" id="PF01193">
    <property type="entry name" value="RNA_pol_L"/>
    <property type="match status" value="1"/>
</dbReference>
<dbReference type="EMBL" id="LAZR01003196">
    <property type="protein sequence ID" value="KKN20921.1"/>
    <property type="molecule type" value="Genomic_DNA"/>
</dbReference>
<dbReference type="PANTHER" id="PTHR11800">
    <property type="entry name" value="DNA-DIRECTED RNA POLYMERASE"/>
    <property type="match status" value="1"/>
</dbReference>
<organism evidence="5">
    <name type="scientific">marine sediment metagenome</name>
    <dbReference type="NCBI Taxonomy" id="412755"/>
    <lineage>
        <taxon>unclassified sequences</taxon>
        <taxon>metagenomes</taxon>
        <taxon>ecological metagenomes</taxon>
    </lineage>
</organism>
<protein>
    <recommendedName>
        <fullName evidence="4">4Fe-4S ferredoxin-type domain-containing protein</fullName>
    </recommendedName>
</protein>
<dbReference type="InterPro" id="IPR036603">
    <property type="entry name" value="RBP11-like"/>
</dbReference>
<dbReference type="Gene3D" id="3.30.1360.10">
    <property type="entry name" value="RNA polymerase, RBP11-like subunit"/>
    <property type="match status" value="1"/>
</dbReference>
<dbReference type="Gene3D" id="3.30.70.3110">
    <property type="match status" value="1"/>
</dbReference>
<keyword evidence="2" id="KW-0804">Transcription</keyword>
<proteinExistence type="inferred from homology"/>
<evidence type="ECO:0000256" key="2">
    <source>
        <dbReference type="ARBA" id="ARBA00023163"/>
    </source>
</evidence>
<dbReference type="InterPro" id="IPR011262">
    <property type="entry name" value="DNA-dir_RNA_pol_insert"/>
</dbReference>